<dbReference type="Proteomes" id="UP000076720">
    <property type="component" value="Chromosome"/>
</dbReference>
<feature type="region of interest" description="Disordered" evidence="1">
    <location>
        <begin position="15"/>
        <end position="45"/>
    </location>
</feature>
<accession>A0ABN4P8C3</accession>
<evidence type="ECO:0000313" key="2">
    <source>
        <dbReference type="EMBL" id="ANB07488.1"/>
    </source>
</evidence>
<dbReference type="EMBL" id="CP012949">
    <property type="protein sequence ID" value="ANB07488.1"/>
    <property type="molecule type" value="Genomic_DNA"/>
</dbReference>
<reference evidence="3" key="1">
    <citation type="submission" date="2015-10" db="EMBL/GenBank/DDBJ databases">
        <title>Complete genome sequence of Streptomyces ambofaciens DSM 40697.</title>
        <authorList>
            <person name="Thibessard A."/>
            <person name="Leblond P."/>
        </authorList>
    </citation>
    <scope>NUCLEOTIDE SEQUENCE [LARGE SCALE GENOMIC DNA]</scope>
    <source>
        <strain evidence="3">DSM 40697</strain>
    </source>
</reference>
<evidence type="ECO:0008006" key="4">
    <source>
        <dbReference type="Google" id="ProtNLM"/>
    </source>
</evidence>
<proteinExistence type="predicted"/>
<sequence length="119" mass="12582">MSGLVTAAVTVAAVAFGGGGDGDDGTSDTEHSRTVGAGEQHVVPSPDAGQRELLLDDLEAIGSGLVADEDQAVEDARWICVDIRREQPEDEVRGVVLQRFRVTWEQTGSVLDAIRGTFC</sequence>
<keyword evidence="3" id="KW-1185">Reference proteome</keyword>
<evidence type="ECO:0000313" key="3">
    <source>
        <dbReference type="Proteomes" id="UP000076720"/>
    </source>
</evidence>
<evidence type="ECO:0000256" key="1">
    <source>
        <dbReference type="SAM" id="MobiDB-lite"/>
    </source>
</evidence>
<reference evidence="2 3" key="2">
    <citation type="journal article" date="2016" name="Genome Announc.">
        <title>Complete Genome Sequence of Streptomyces ambofaciens DSM 40697, a Paradigm for Genome Plasticity Studies.</title>
        <authorList>
            <person name="Thibessard A."/>
            <person name="Leblond P."/>
        </authorList>
    </citation>
    <scope>NUCLEOTIDE SEQUENCE [LARGE SCALE GENOMIC DNA]</scope>
    <source>
        <strain evidence="2 3">DSM 40697</strain>
    </source>
</reference>
<organism evidence="2 3">
    <name type="scientific">Streptomyces ambofaciens</name>
    <dbReference type="NCBI Taxonomy" id="1889"/>
    <lineage>
        <taxon>Bacteria</taxon>
        <taxon>Bacillati</taxon>
        <taxon>Actinomycetota</taxon>
        <taxon>Actinomycetes</taxon>
        <taxon>Kitasatosporales</taxon>
        <taxon>Streptomycetaceae</taxon>
        <taxon>Streptomyces</taxon>
    </lineage>
</organism>
<gene>
    <name evidence="2" type="ORF">SAM40697_3530</name>
</gene>
<protein>
    <recommendedName>
        <fullName evidence="4">Secreted protein</fullName>
    </recommendedName>
</protein>
<name>A0ABN4P8C3_STRAM</name>